<protein>
    <recommendedName>
        <fullName evidence="3">Amidohydrolase-related domain-containing protein</fullName>
    </recommendedName>
</protein>
<dbReference type="GO" id="GO:0004038">
    <property type="term" value="F:allantoinase activity"/>
    <property type="evidence" value="ECO:0007669"/>
    <property type="project" value="TreeGrafter"/>
</dbReference>
<dbReference type="PANTHER" id="PTHR43668">
    <property type="entry name" value="ALLANTOINASE"/>
    <property type="match status" value="1"/>
</dbReference>
<sequence>MGHLSQSVHIREPRRRFNIFNRYLLSSIGLVYILINFSLLPRLNWRSQPATAYLLAKQQKELDTYLTKCHNFYQAPVSYDLPPSANRTNPRYNKNSGQSKAIVLQNTTLFDGHSTLDYNVDIHFNNGVITGIFPTSDELVIEEDEHITIFDLEGKFVTPGLVDMHSHHLGTPHPSFSITDDLNEIHPDSGPLTPFARALDALKPYDQSATIIASGGVTSSLILPGSANIIGGEAVAVKNVLLSGENREQVVEELLLEDGVPHQSRRRYIKIACGENPSRVYGHTRMGTAWLFRNQMSKAQEIQRQQDNWCSAAAAAYEQGDNGSIEKLIQRGLPQDLGLELLVSVLRGQVGVNIHCYEPQDMEAMIRHSEEFEFHIQAFHHALEAWRIPEMLKNAERNITIATFSHFAHYKHEAYDSNLYAGKILAEHGVSVAYKTDGSAEDFNSKFLLSQAAEGHSFGLPEEMALQSVTSTPAKSLGLDHRIGYVQAGYDADIVIWDSHPLSNGATPLQVYIDGVSTLPSDRLQESLNLSSSQKSRMHPPNAPQMRPQSEKSVQDSVREAIKVGAKIVVSGIQSVLVPFSGFDVPAHGNLTIVLERGRVVCIGLPKDCLIVANDVVHLDLKNGHIIPGLTALVHHMGLSEIEMESISGDGSVAPQPMNAKELDVTYAKHGLRIEGKDINRARLGGVTRAVVAPMISTMTENSFLQGVSTAFKTSGNQTILDGAIIKDDVALHFVIGQSGKTSSTPTISAEISRLRELLSTSHEPDTVFSRVANGSLPLVAHVLNHHDILHLIKVKRDYPEIYLVLFGATEAPLVAAQLAKEQIPVIFTGLRPMPDTWETKDVLVGPPLTVSPIKVLVDAGVNFGIAQAHWADSGIHLLAIDAGFAKRTTDLTAQQAVDLVSRKVNEILRLDKHASSQQEDFVIYESDPLEWGAAAVLTVDGSLNSIVESWPDSS</sequence>
<evidence type="ECO:0000259" key="3">
    <source>
        <dbReference type="Pfam" id="PF01979"/>
    </source>
</evidence>
<keyword evidence="5" id="KW-1185">Reference proteome</keyword>
<name>A0AAD6MQY7_9EURO</name>
<evidence type="ECO:0000256" key="2">
    <source>
        <dbReference type="SAM" id="Phobius"/>
    </source>
</evidence>
<comment type="caution">
    <text evidence="4">The sequence shown here is derived from an EMBL/GenBank/DDBJ whole genome shotgun (WGS) entry which is preliminary data.</text>
</comment>
<evidence type="ECO:0000256" key="1">
    <source>
        <dbReference type="SAM" id="MobiDB-lite"/>
    </source>
</evidence>
<gene>
    <name evidence="4" type="ORF">N7493_011126</name>
</gene>
<dbReference type="Pfam" id="PF01979">
    <property type="entry name" value="Amidohydro_1"/>
    <property type="match status" value="1"/>
</dbReference>
<dbReference type="GO" id="GO:0005737">
    <property type="term" value="C:cytoplasm"/>
    <property type="evidence" value="ECO:0007669"/>
    <property type="project" value="TreeGrafter"/>
</dbReference>
<dbReference type="Gene3D" id="3.20.20.140">
    <property type="entry name" value="Metal-dependent hydrolases"/>
    <property type="match status" value="2"/>
</dbReference>
<dbReference type="SUPFAM" id="SSF51556">
    <property type="entry name" value="Metallo-dependent hydrolases"/>
    <property type="match status" value="1"/>
</dbReference>
<accession>A0AAD6MQY7</accession>
<dbReference type="InterPro" id="IPR006680">
    <property type="entry name" value="Amidohydro-rel"/>
</dbReference>
<keyword evidence="2" id="KW-0812">Transmembrane</keyword>
<dbReference type="PANTHER" id="PTHR43668:SF5">
    <property type="entry name" value="AMIDOHYDROLASE 3 DOMAIN-CONTAINING PROTEIN"/>
    <property type="match status" value="1"/>
</dbReference>
<feature type="domain" description="Amidohydrolase-related" evidence="3">
    <location>
        <begin position="157"/>
        <end position="515"/>
    </location>
</feature>
<evidence type="ECO:0000313" key="4">
    <source>
        <dbReference type="EMBL" id="KAJ5703988.1"/>
    </source>
</evidence>
<reference evidence="4" key="2">
    <citation type="submission" date="2023-01" db="EMBL/GenBank/DDBJ databases">
        <authorList>
            <person name="Petersen C."/>
        </authorList>
    </citation>
    <scope>NUCLEOTIDE SEQUENCE</scope>
    <source>
        <strain evidence="4">IBT 17514</strain>
    </source>
</reference>
<reference evidence="4" key="1">
    <citation type="journal article" date="2023" name="IMA Fungus">
        <title>Comparative genomic study of the Penicillium genus elucidates a diverse pangenome and 15 lateral gene transfer events.</title>
        <authorList>
            <person name="Petersen C."/>
            <person name="Sorensen T."/>
            <person name="Nielsen M.R."/>
            <person name="Sondergaard T.E."/>
            <person name="Sorensen J.L."/>
            <person name="Fitzpatrick D.A."/>
            <person name="Frisvad J.C."/>
            <person name="Nielsen K.L."/>
        </authorList>
    </citation>
    <scope>NUCLEOTIDE SEQUENCE</scope>
    <source>
        <strain evidence="4">IBT 17514</strain>
    </source>
</reference>
<feature type="region of interest" description="Disordered" evidence="1">
    <location>
        <begin position="528"/>
        <end position="552"/>
    </location>
</feature>
<organism evidence="4 5">
    <name type="scientific">Penicillium malachiteum</name>
    <dbReference type="NCBI Taxonomy" id="1324776"/>
    <lineage>
        <taxon>Eukaryota</taxon>
        <taxon>Fungi</taxon>
        <taxon>Dikarya</taxon>
        <taxon>Ascomycota</taxon>
        <taxon>Pezizomycotina</taxon>
        <taxon>Eurotiomycetes</taxon>
        <taxon>Eurotiomycetidae</taxon>
        <taxon>Eurotiales</taxon>
        <taxon>Aspergillaceae</taxon>
        <taxon>Penicillium</taxon>
    </lineage>
</organism>
<dbReference type="InterPro" id="IPR011059">
    <property type="entry name" value="Metal-dep_hydrolase_composite"/>
</dbReference>
<feature type="transmembrane region" description="Helical" evidence="2">
    <location>
        <begin position="20"/>
        <end position="40"/>
    </location>
</feature>
<dbReference type="Proteomes" id="UP001215712">
    <property type="component" value="Unassembled WGS sequence"/>
</dbReference>
<dbReference type="InterPro" id="IPR050138">
    <property type="entry name" value="DHOase/Allantoinase_Hydrolase"/>
</dbReference>
<dbReference type="EMBL" id="JAQJAN010000020">
    <property type="protein sequence ID" value="KAJ5703988.1"/>
    <property type="molecule type" value="Genomic_DNA"/>
</dbReference>
<dbReference type="SUPFAM" id="SSF51338">
    <property type="entry name" value="Composite domain of metallo-dependent hydrolases"/>
    <property type="match status" value="1"/>
</dbReference>
<dbReference type="AlphaFoldDB" id="A0AAD6MQY7"/>
<dbReference type="GO" id="GO:0006145">
    <property type="term" value="P:purine nucleobase catabolic process"/>
    <property type="evidence" value="ECO:0007669"/>
    <property type="project" value="TreeGrafter"/>
</dbReference>
<keyword evidence="2" id="KW-1133">Transmembrane helix</keyword>
<keyword evidence="2" id="KW-0472">Membrane</keyword>
<evidence type="ECO:0000313" key="5">
    <source>
        <dbReference type="Proteomes" id="UP001215712"/>
    </source>
</evidence>
<dbReference type="InterPro" id="IPR032466">
    <property type="entry name" value="Metal_Hydrolase"/>
</dbReference>
<proteinExistence type="predicted"/>